<dbReference type="EMBL" id="CM055111">
    <property type="protein sequence ID" value="KAJ7520110.1"/>
    <property type="molecule type" value="Genomic_DNA"/>
</dbReference>
<accession>A0ACC2ARL7</accession>
<evidence type="ECO:0000313" key="2">
    <source>
        <dbReference type="Proteomes" id="UP001162992"/>
    </source>
</evidence>
<keyword evidence="2" id="KW-1185">Reference proteome</keyword>
<evidence type="ECO:0000313" key="1">
    <source>
        <dbReference type="EMBL" id="KAJ7520110.1"/>
    </source>
</evidence>
<protein>
    <submittedName>
        <fullName evidence="1">Uncharacterized protein</fullName>
    </submittedName>
</protein>
<name>A0ACC2ARL7_DIPCM</name>
<organism evidence="1 2">
    <name type="scientific">Diphasiastrum complanatum</name>
    <name type="common">Issler's clubmoss</name>
    <name type="synonym">Lycopodium complanatum</name>
    <dbReference type="NCBI Taxonomy" id="34168"/>
    <lineage>
        <taxon>Eukaryota</taxon>
        <taxon>Viridiplantae</taxon>
        <taxon>Streptophyta</taxon>
        <taxon>Embryophyta</taxon>
        <taxon>Tracheophyta</taxon>
        <taxon>Lycopodiopsida</taxon>
        <taxon>Lycopodiales</taxon>
        <taxon>Lycopodiaceae</taxon>
        <taxon>Lycopodioideae</taxon>
        <taxon>Diphasiastrum</taxon>
    </lineage>
</organism>
<sequence>MVFTSRMSFCYGLLVLCLLFFPNLQSAKGRVLEGKNNQQFRKVTTQGEQQIQAPIEVVSSVGWLKINLWKNGKFHKSHVHEKTEAGSGANPGRNHFPLQSASQSGKAKVPIWDSSQEIGLQSSKINGYAEKLILNAQLLPKGGTPPPGPNHGHNGVILVADHKLGSQSLPKSPTTPSRPNPSHNFVTESENGEKVHLESMPKGPSGPSPGQNVAIFPAKEAAAARDELIFNSRPQESTLAHDAAKSAKANSRDDEMIVLNKIPKNPAQSSSASLSQYPTHTTASQKPDNNREISELSSDSRRKLSELIGCQQDFMPFYQNDQLAPATPFKHASMQHAIYA</sequence>
<proteinExistence type="predicted"/>
<reference evidence="2" key="1">
    <citation type="journal article" date="2024" name="Proc. Natl. Acad. Sci. U.S.A.">
        <title>Extraordinary preservation of gene collinearity over three hundred million years revealed in homosporous lycophytes.</title>
        <authorList>
            <person name="Li C."/>
            <person name="Wickell D."/>
            <person name="Kuo L.Y."/>
            <person name="Chen X."/>
            <person name="Nie B."/>
            <person name="Liao X."/>
            <person name="Peng D."/>
            <person name="Ji J."/>
            <person name="Jenkins J."/>
            <person name="Williams M."/>
            <person name="Shu S."/>
            <person name="Plott C."/>
            <person name="Barry K."/>
            <person name="Rajasekar S."/>
            <person name="Grimwood J."/>
            <person name="Han X."/>
            <person name="Sun S."/>
            <person name="Hou Z."/>
            <person name="He W."/>
            <person name="Dai G."/>
            <person name="Sun C."/>
            <person name="Schmutz J."/>
            <person name="Leebens-Mack J.H."/>
            <person name="Li F.W."/>
            <person name="Wang L."/>
        </authorList>
    </citation>
    <scope>NUCLEOTIDE SEQUENCE [LARGE SCALE GENOMIC DNA]</scope>
    <source>
        <strain evidence="2">cv. PW_Plant_1</strain>
    </source>
</reference>
<comment type="caution">
    <text evidence="1">The sequence shown here is derived from an EMBL/GenBank/DDBJ whole genome shotgun (WGS) entry which is preliminary data.</text>
</comment>
<gene>
    <name evidence="1" type="ORF">O6H91_20G066700</name>
</gene>
<dbReference type="Proteomes" id="UP001162992">
    <property type="component" value="Chromosome 20"/>
</dbReference>